<reference evidence="1 2" key="1">
    <citation type="submission" date="2018-08" db="EMBL/GenBank/DDBJ databases">
        <title>A genome reference for cultivated species of the human gut microbiota.</title>
        <authorList>
            <person name="Zou Y."/>
            <person name="Xue W."/>
            <person name="Luo G."/>
        </authorList>
    </citation>
    <scope>NUCLEOTIDE SEQUENCE [LARGE SCALE GENOMIC DNA]</scope>
    <source>
        <strain evidence="1 2">OM07-13</strain>
    </source>
</reference>
<accession>A0A3E4YL47</accession>
<evidence type="ECO:0000313" key="2">
    <source>
        <dbReference type="Proteomes" id="UP000260758"/>
    </source>
</evidence>
<proteinExistence type="predicted"/>
<dbReference type="RefSeq" id="WP_117718227.1">
    <property type="nucleotide sequence ID" value="NZ_QSTP01000001.1"/>
</dbReference>
<dbReference type="AlphaFoldDB" id="A0A3E4YL47"/>
<dbReference type="EMBL" id="QSTP01000001">
    <property type="protein sequence ID" value="RGM75468.1"/>
    <property type="molecule type" value="Genomic_DNA"/>
</dbReference>
<gene>
    <name evidence="1" type="ORF">DXB99_02795</name>
</gene>
<protein>
    <submittedName>
        <fullName evidence="1">Uncharacterized protein</fullName>
    </submittedName>
</protein>
<name>A0A3E4YL47_9FIRM</name>
<organism evidence="1 2">
    <name type="scientific">Agathobacter rectalis</name>
    <dbReference type="NCBI Taxonomy" id="39491"/>
    <lineage>
        <taxon>Bacteria</taxon>
        <taxon>Bacillati</taxon>
        <taxon>Bacillota</taxon>
        <taxon>Clostridia</taxon>
        <taxon>Lachnospirales</taxon>
        <taxon>Lachnospiraceae</taxon>
        <taxon>Agathobacter</taxon>
    </lineage>
</organism>
<dbReference type="Proteomes" id="UP000260758">
    <property type="component" value="Unassembled WGS sequence"/>
</dbReference>
<sequence length="158" mass="18673">MKINMNNEIGEKDTKQVISSFKRLVRYILYTFSQDLLDKKDKSLEITFDNNEQFYVGIAFTDNKDEIIAGYTYFDAYGNELEEISLQQILNINKYSLNIQNMLKEDNYNYKINAYFTEQTPFDIKIFKENDVGLEQKLKDEDIGEINIDNVNDEIQLE</sequence>
<evidence type="ECO:0000313" key="1">
    <source>
        <dbReference type="EMBL" id="RGM75468.1"/>
    </source>
</evidence>
<comment type="caution">
    <text evidence="1">The sequence shown here is derived from an EMBL/GenBank/DDBJ whole genome shotgun (WGS) entry which is preliminary data.</text>
</comment>